<dbReference type="PANTHER" id="PTHR32125:SF4">
    <property type="entry name" value="2-C-METHYL-D-ERYTHRITOL 4-PHOSPHATE CYTIDYLYLTRANSFERASE, CHLOROPLASTIC"/>
    <property type="match status" value="1"/>
</dbReference>
<evidence type="ECO:0000256" key="7">
    <source>
        <dbReference type="ARBA" id="ARBA00023268"/>
    </source>
</evidence>
<comment type="function">
    <text evidence="8">Bifunctional enzyme that catalyzes the formation of 4-diphosphocytidyl-2-C-methyl-D-erythritol from CTP and 2-C-methyl-D-erythritol 4-phosphate (MEP) (IspD), and catalyzes the conversion of 4-diphosphocytidyl-2-C-methyl-D-erythritol 2-phosphate (CDP-ME2P) to 2-C-methyl-D-erythritol 2,4-cyclodiphosphate (ME-CPP) with a corresponding release of cytidine 5-monophosphate (CMP) (IspF).</text>
</comment>
<comment type="pathway">
    <text evidence="8">Isoprenoid biosynthesis; isopentenyl diphosphate biosynthesis via DXP pathway; isopentenyl diphosphate from 1-deoxy-D-xylulose 5-phosphate: step 2/6.</text>
</comment>
<dbReference type="FunFam" id="3.30.1330.50:FF:000003">
    <property type="entry name" value="2-C-methyl-D-erythritol 2,4-cyclodiphosphate synthase"/>
    <property type="match status" value="1"/>
</dbReference>
<evidence type="ECO:0000256" key="2">
    <source>
        <dbReference type="ARBA" id="ARBA00022679"/>
    </source>
</evidence>
<accession>A0A916Y627</accession>
<dbReference type="NCBIfam" id="TIGR00151">
    <property type="entry name" value="ispF"/>
    <property type="match status" value="1"/>
</dbReference>
<dbReference type="InterPro" id="IPR050088">
    <property type="entry name" value="IspD/TarI_cytidylyltransf_bact"/>
</dbReference>
<comment type="cofactor">
    <cofactor evidence="8">
        <name>a divalent metal cation</name>
        <dbReference type="ChEBI" id="CHEBI:60240"/>
    </cofactor>
</comment>
<dbReference type="InterPro" id="IPR036571">
    <property type="entry name" value="MECDP_synthase_sf"/>
</dbReference>
<comment type="similarity">
    <text evidence="8">In the C-terminal section; belongs to the IspF family.</text>
</comment>
<organism evidence="12 13">
    <name type="scientific">Microbacterium faecale</name>
    <dbReference type="NCBI Taxonomy" id="1804630"/>
    <lineage>
        <taxon>Bacteria</taxon>
        <taxon>Bacillati</taxon>
        <taxon>Actinomycetota</taxon>
        <taxon>Actinomycetes</taxon>
        <taxon>Micrococcales</taxon>
        <taxon>Microbacteriaceae</taxon>
        <taxon>Microbacterium</taxon>
    </lineage>
</organism>
<evidence type="ECO:0000313" key="13">
    <source>
        <dbReference type="Proteomes" id="UP000633205"/>
    </source>
</evidence>
<dbReference type="InterPro" id="IPR026596">
    <property type="entry name" value="IspD/F"/>
</dbReference>
<feature type="binding site" evidence="8">
    <location>
        <begin position="319"/>
        <end position="320"/>
    </location>
    <ligand>
        <name>4-CDP-2-C-methyl-D-erythritol 2-phosphate</name>
        <dbReference type="ChEBI" id="CHEBI:57919"/>
    </ligand>
</feature>
<feature type="site" description="Positions MEP for the nucleophilic attack" evidence="8">
    <location>
        <position position="187"/>
    </location>
</feature>
<comment type="similarity">
    <text evidence="8">In the N-terminal section; belongs to the IspD/TarI cytidylyltransferase family. IspD subfamily.</text>
</comment>
<dbReference type="Pfam" id="PF02542">
    <property type="entry name" value="YgbB"/>
    <property type="match status" value="1"/>
</dbReference>
<keyword evidence="4 8" id="KW-0479">Metal-binding</keyword>
<keyword evidence="6 8" id="KW-0456">Lyase</keyword>
<comment type="similarity">
    <text evidence="1 9">Belongs to the IspF family.</text>
</comment>
<reference evidence="12" key="1">
    <citation type="journal article" date="2014" name="Int. J. Syst. Evol. Microbiol.">
        <title>Complete genome sequence of Corynebacterium casei LMG S-19264T (=DSM 44701T), isolated from a smear-ripened cheese.</title>
        <authorList>
            <consortium name="US DOE Joint Genome Institute (JGI-PGF)"/>
            <person name="Walter F."/>
            <person name="Albersmeier A."/>
            <person name="Kalinowski J."/>
            <person name="Ruckert C."/>
        </authorList>
    </citation>
    <scope>NUCLEOTIDE SEQUENCE</scope>
    <source>
        <strain evidence="12">CGMCC 1.15152</strain>
    </source>
</reference>
<evidence type="ECO:0000313" key="12">
    <source>
        <dbReference type="EMBL" id="GGD32495.1"/>
    </source>
</evidence>
<dbReference type="AlphaFoldDB" id="A0A916Y627"/>
<protein>
    <recommendedName>
        <fullName evidence="8">Bifunctional enzyme IspD/IspF</fullName>
    </recommendedName>
    <domain>
        <recommendedName>
            <fullName evidence="8">2-C-methyl-D-erythritol 4-phosphate cytidylyltransferase</fullName>
            <ecNumber evidence="8">2.7.7.60</ecNumber>
        </recommendedName>
        <alternativeName>
            <fullName evidence="8">4-diphosphocytidyl-2C-methyl-D-erythritol synthase</fullName>
        </alternativeName>
        <alternativeName>
            <fullName evidence="8">MEP cytidylyltransferase</fullName>
            <shortName evidence="8">MCT</shortName>
        </alternativeName>
    </domain>
    <domain>
        <recommendedName>
            <fullName evidence="8">2-C-methyl-D-erythritol 2,4-cyclodiphosphate synthase</fullName>
            <shortName evidence="8">MECDP-synthase</shortName>
            <shortName evidence="8">MECPP-synthase</shortName>
            <shortName evidence="8">MECPS</shortName>
            <ecNumber evidence="8">4.6.1.12</ecNumber>
        </recommendedName>
    </domain>
</protein>
<feature type="binding site" evidence="8">
    <location>
        <position position="424"/>
    </location>
    <ligand>
        <name>4-CDP-2-C-methyl-D-erythritol 2-phosphate</name>
        <dbReference type="ChEBI" id="CHEBI:57919"/>
    </ligand>
</feature>
<dbReference type="Gene3D" id="3.90.550.10">
    <property type="entry name" value="Spore Coat Polysaccharide Biosynthesis Protein SpsA, Chain A"/>
    <property type="match status" value="1"/>
</dbReference>
<comment type="catalytic activity">
    <reaction evidence="8 9">
        <text>4-CDP-2-C-methyl-D-erythritol 2-phosphate = 2-C-methyl-D-erythritol 2,4-cyclic diphosphate + CMP</text>
        <dbReference type="Rhea" id="RHEA:23864"/>
        <dbReference type="ChEBI" id="CHEBI:57919"/>
        <dbReference type="ChEBI" id="CHEBI:58483"/>
        <dbReference type="ChEBI" id="CHEBI:60377"/>
        <dbReference type="EC" id="4.6.1.12"/>
    </reaction>
</comment>
<dbReference type="InterPro" id="IPR018294">
    <property type="entry name" value="ISPD_synthase_CS"/>
</dbReference>
<feature type="site" description="Transition state stabilizer" evidence="8">
    <location>
        <position position="319"/>
    </location>
</feature>
<feature type="region of interest" description="2-C-methyl-D-erythritol 2,4-cyclodiphosphate synthase" evidence="8">
    <location>
        <begin position="287"/>
        <end position="440"/>
    </location>
</feature>
<feature type="site" description="Transition state stabilizer" evidence="8">
    <location>
        <position position="27"/>
    </location>
</feature>
<feature type="binding site" evidence="8">
    <location>
        <begin position="293"/>
        <end position="295"/>
    </location>
    <ligand>
        <name>4-CDP-2-C-methyl-D-erythritol 2-phosphate</name>
        <dbReference type="ChEBI" id="CHEBI:57919"/>
    </ligand>
</feature>
<comment type="caution">
    <text evidence="12">The sequence shown here is derived from an EMBL/GenBank/DDBJ whole genome shotgun (WGS) entry which is preliminary data.</text>
</comment>
<dbReference type="GO" id="GO:0008685">
    <property type="term" value="F:2-C-methyl-D-erythritol 2,4-cyclodiphosphate synthase activity"/>
    <property type="evidence" value="ECO:0007669"/>
    <property type="project" value="UniProtKB-UniRule"/>
</dbReference>
<dbReference type="HAMAP" id="MF_00107">
    <property type="entry name" value="IspF"/>
    <property type="match status" value="1"/>
</dbReference>
<dbReference type="InterPro" id="IPR003526">
    <property type="entry name" value="MECDP_synthase"/>
</dbReference>
<dbReference type="Proteomes" id="UP000633205">
    <property type="component" value="Unassembled WGS sequence"/>
</dbReference>
<dbReference type="EC" id="2.7.7.60" evidence="8"/>
<dbReference type="CDD" id="cd02516">
    <property type="entry name" value="CDP-ME_synthetase"/>
    <property type="match status" value="1"/>
</dbReference>
<feature type="region of interest" description="Disordered" evidence="10">
    <location>
        <begin position="77"/>
        <end position="98"/>
    </location>
</feature>
<evidence type="ECO:0000256" key="9">
    <source>
        <dbReference type="RuleBase" id="RU004395"/>
    </source>
</evidence>
<gene>
    <name evidence="8" type="primary">ispDF</name>
    <name evidence="12" type="ORF">GCM10010915_11070</name>
</gene>
<keyword evidence="3 8" id="KW-0548">Nucleotidyltransferase</keyword>
<dbReference type="Pfam" id="PF01128">
    <property type="entry name" value="IspD"/>
    <property type="match status" value="1"/>
</dbReference>
<feature type="binding site" evidence="8">
    <location>
        <position position="327"/>
    </location>
    <ligand>
        <name>a divalent metal cation</name>
        <dbReference type="ChEBI" id="CHEBI:60240"/>
    </ligand>
</feature>
<feature type="binding site" evidence="8">
    <location>
        <begin position="414"/>
        <end position="417"/>
    </location>
    <ligand>
        <name>4-CDP-2-C-methyl-D-erythritol 2-phosphate</name>
        <dbReference type="ChEBI" id="CHEBI:57919"/>
    </ligand>
</feature>
<evidence type="ECO:0000256" key="8">
    <source>
        <dbReference type="HAMAP-Rule" id="MF_01520"/>
    </source>
</evidence>
<name>A0A916Y627_9MICO</name>
<dbReference type="InterPro" id="IPR034683">
    <property type="entry name" value="IspD/TarI"/>
</dbReference>
<evidence type="ECO:0000256" key="5">
    <source>
        <dbReference type="ARBA" id="ARBA00023229"/>
    </source>
</evidence>
<evidence type="ECO:0000256" key="6">
    <source>
        <dbReference type="ARBA" id="ARBA00023239"/>
    </source>
</evidence>
<keyword evidence="7 8" id="KW-0511">Multifunctional enzyme</keyword>
<dbReference type="GO" id="GO:0019288">
    <property type="term" value="P:isopentenyl diphosphate biosynthetic process, methylerythritol 4-phosphate pathway"/>
    <property type="evidence" value="ECO:0007669"/>
    <property type="project" value="UniProtKB-UniRule"/>
</dbReference>
<feature type="region of interest" description="2-C-methyl-D-erythritol 4-phosphate cytidylyltransferase" evidence="8">
    <location>
        <begin position="1"/>
        <end position="286"/>
    </location>
</feature>
<sequence length="440" mass="45734">MSIARIDTAIVIVAAGSGARLGAGAPKAFVGIDESPILRHCLDGVFAAAPAQVIVVAPEEYLGEALSIAHAAADDADRRAADPRDVAPSPQHAGPAAVVSEQRRDLVTVVAGGATRQSSVAAGLARVWPDVDLVLVHDAARALTPPEVIDRVAERVRETGHGVIAAVDVIDTIKRVDGSRIAAAVDRSELATAQTPQGFRRDVLDTAYERATEEFTDDAALVADAGHDVLRVEGSALAFKITTAADLTRARDLVRRASRNSSALGDERENLETLAEFPEARRPHLPRVGVGTDVHGYGGDGSLWLAGLEWPGEPALSGHSDGDAVGHAIVDAVLNAAGLGDIGTHFGTNRPEFAGAHAEAFLAETARILADAGWQIGNVAVQLQANRPVFSPRRAEAERALSDALGAPVTVSATTTDRLGFTGRGEGVHVIATALVVPRS</sequence>
<dbReference type="SUPFAM" id="SSF69765">
    <property type="entry name" value="IpsF-like"/>
    <property type="match status" value="1"/>
</dbReference>
<dbReference type="InterPro" id="IPR029044">
    <property type="entry name" value="Nucleotide-diphossugar_trans"/>
</dbReference>
<feature type="binding site" evidence="8">
    <location>
        <position position="421"/>
    </location>
    <ligand>
        <name>4-CDP-2-C-methyl-D-erythritol 2-phosphate</name>
        <dbReference type="ChEBI" id="CHEBI:57919"/>
    </ligand>
</feature>
<dbReference type="SUPFAM" id="SSF53448">
    <property type="entry name" value="Nucleotide-diphospho-sugar transferases"/>
    <property type="match status" value="1"/>
</dbReference>
<keyword evidence="5 8" id="KW-0414">Isoprene biosynthesis</keyword>
<feature type="site" description="Transition state stabilizer" evidence="8">
    <location>
        <position position="20"/>
    </location>
</feature>
<evidence type="ECO:0000256" key="3">
    <source>
        <dbReference type="ARBA" id="ARBA00022695"/>
    </source>
</evidence>
<evidence type="ECO:0000256" key="4">
    <source>
        <dbReference type="ARBA" id="ARBA00022723"/>
    </source>
</evidence>
<dbReference type="CDD" id="cd00554">
    <property type="entry name" value="MECDP_synthase"/>
    <property type="match status" value="1"/>
</dbReference>
<dbReference type="PROSITE" id="PS01295">
    <property type="entry name" value="ISPD"/>
    <property type="match status" value="1"/>
</dbReference>
<dbReference type="GO" id="GO:0050518">
    <property type="term" value="F:2-C-methyl-D-erythritol 4-phosphate cytidylyltransferase activity"/>
    <property type="evidence" value="ECO:0007669"/>
    <property type="project" value="UniProtKB-UniRule"/>
</dbReference>
<proteinExistence type="inferred from homology"/>
<evidence type="ECO:0000256" key="1">
    <source>
        <dbReference type="ARBA" id="ARBA00008480"/>
    </source>
</evidence>
<feature type="binding site" evidence="8">
    <location>
        <position position="293"/>
    </location>
    <ligand>
        <name>a divalent metal cation</name>
        <dbReference type="ChEBI" id="CHEBI:60240"/>
    </ligand>
</feature>
<comment type="pathway">
    <text evidence="8">Isoprenoid biosynthesis; isopentenyl diphosphate biosynthesis via DXP pathway; isopentenyl diphosphate from 1-deoxy-D-xylulose 5-phosphate: step 4/6.</text>
</comment>
<feature type="binding site" evidence="8">
    <location>
        <begin position="341"/>
        <end position="343"/>
    </location>
    <ligand>
        <name>4-CDP-2-C-methyl-D-erythritol 2-phosphate</name>
        <dbReference type="ChEBI" id="CHEBI:57919"/>
    </ligand>
</feature>
<dbReference type="EMBL" id="BMHO01000001">
    <property type="protein sequence ID" value="GGD32495.1"/>
    <property type="molecule type" value="Genomic_DNA"/>
</dbReference>
<dbReference type="GO" id="GO:0016114">
    <property type="term" value="P:terpenoid biosynthetic process"/>
    <property type="evidence" value="ECO:0007669"/>
    <property type="project" value="InterPro"/>
</dbReference>
<feature type="site" description="Positions MEP for the nucleophilic attack" evidence="8">
    <location>
        <position position="240"/>
    </location>
</feature>
<feature type="domain" description="2-C-methyl-D-erythritol 2,4-cyclodiphosphate synthase" evidence="11">
    <location>
        <begin position="287"/>
        <end position="436"/>
    </location>
</feature>
<comment type="caution">
    <text evidence="8">Lacks conserved residue(s) required for the propagation of feature annotation.</text>
</comment>
<reference evidence="12" key="2">
    <citation type="submission" date="2020-09" db="EMBL/GenBank/DDBJ databases">
        <authorList>
            <person name="Sun Q."/>
            <person name="Zhou Y."/>
        </authorList>
    </citation>
    <scope>NUCLEOTIDE SEQUENCE</scope>
    <source>
        <strain evidence="12">CGMCC 1.15152</strain>
    </source>
</reference>
<keyword evidence="2 8" id="KW-0808">Transferase</keyword>
<dbReference type="EC" id="4.6.1.12" evidence="8"/>
<evidence type="ECO:0000256" key="10">
    <source>
        <dbReference type="SAM" id="MobiDB-lite"/>
    </source>
</evidence>
<dbReference type="PANTHER" id="PTHR32125">
    <property type="entry name" value="2-C-METHYL-D-ERYTHRITOL 4-PHOSPHATE CYTIDYLYLTRANSFERASE, CHLOROPLASTIC"/>
    <property type="match status" value="1"/>
</dbReference>
<dbReference type="Gene3D" id="3.30.1330.50">
    <property type="entry name" value="2-C-methyl-D-erythritol 2,4-cyclodiphosphate synthase"/>
    <property type="match status" value="1"/>
</dbReference>
<keyword evidence="13" id="KW-1185">Reference proteome</keyword>
<feature type="binding site" evidence="8">
    <location>
        <position position="295"/>
    </location>
    <ligand>
        <name>a divalent metal cation</name>
        <dbReference type="ChEBI" id="CHEBI:60240"/>
    </ligand>
</feature>
<evidence type="ECO:0000259" key="11">
    <source>
        <dbReference type="Pfam" id="PF02542"/>
    </source>
</evidence>
<dbReference type="GO" id="GO:0046872">
    <property type="term" value="F:metal ion binding"/>
    <property type="evidence" value="ECO:0007669"/>
    <property type="project" value="UniProtKB-KW"/>
</dbReference>
<comment type="catalytic activity">
    <reaction evidence="8">
        <text>2-C-methyl-D-erythritol 4-phosphate + CTP + H(+) = 4-CDP-2-C-methyl-D-erythritol + diphosphate</text>
        <dbReference type="Rhea" id="RHEA:13429"/>
        <dbReference type="ChEBI" id="CHEBI:15378"/>
        <dbReference type="ChEBI" id="CHEBI:33019"/>
        <dbReference type="ChEBI" id="CHEBI:37563"/>
        <dbReference type="ChEBI" id="CHEBI:57823"/>
        <dbReference type="ChEBI" id="CHEBI:58262"/>
        <dbReference type="EC" id="2.7.7.60"/>
    </reaction>
</comment>
<dbReference type="HAMAP" id="MF_01520">
    <property type="entry name" value="IspDF"/>
    <property type="match status" value="1"/>
</dbReference>
<feature type="site" description="Transition state stabilizer" evidence="8">
    <location>
        <position position="415"/>
    </location>
</feature>